<protein>
    <submittedName>
        <fullName evidence="6">Stage V sporulation protein K</fullName>
    </submittedName>
</protein>
<dbReference type="Gene3D" id="3.40.50.300">
    <property type="entry name" value="P-loop containing nucleotide triphosphate hydrolases"/>
    <property type="match status" value="1"/>
</dbReference>
<organism evidence="6">
    <name type="scientific">bioreactor metagenome</name>
    <dbReference type="NCBI Taxonomy" id="1076179"/>
    <lineage>
        <taxon>unclassified sequences</taxon>
        <taxon>metagenomes</taxon>
        <taxon>ecological metagenomes</taxon>
    </lineage>
</organism>
<dbReference type="GO" id="GO:0016887">
    <property type="term" value="F:ATP hydrolysis activity"/>
    <property type="evidence" value="ECO:0007669"/>
    <property type="project" value="InterPro"/>
</dbReference>
<dbReference type="Gene3D" id="1.10.8.60">
    <property type="match status" value="1"/>
</dbReference>
<evidence type="ECO:0000259" key="4">
    <source>
        <dbReference type="Pfam" id="PF00004"/>
    </source>
</evidence>
<dbReference type="InterPro" id="IPR000641">
    <property type="entry name" value="CbxX/CfxQ"/>
</dbReference>
<dbReference type="PANTHER" id="PTHR43392">
    <property type="entry name" value="AAA-TYPE ATPASE FAMILY PROTEIN / ANKYRIN REPEAT FAMILY PROTEIN"/>
    <property type="match status" value="1"/>
</dbReference>
<evidence type="ECO:0000259" key="5">
    <source>
        <dbReference type="Pfam" id="PF17866"/>
    </source>
</evidence>
<evidence type="ECO:0000256" key="1">
    <source>
        <dbReference type="ARBA" id="ARBA00010378"/>
    </source>
</evidence>
<name>A0A645GSV8_9ZZZZ</name>
<evidence type="ECO:0000256" key="2">
    <source>
        <dbReference type="ARBA" id="ARBA00022741"/>
    </source>
</evidence>
<feature type="domain" description="CbbX AAA lid" evidence="5">
    <location>
        <begin position="156"/>
        <end position="216"/>
    </location>
</feature>
<dbReference type="Pfam" id="PF00004">
    <property type="entry name" value="AAA"/>
    <property type="match status" value="1"/>
</dbReference>
<dbReference type="GO" id="GO:0005524">
    <property type="term" value="F:ATP binding"/>
    <property type="evidence" value="ECO:0007669"/>
    <property type="project" value="UniProtKB-KW"/>
</dbReference>
<comment type="caution">
    <text evidence="6">The sequence shown here is derived from an EMBL/GenBank/DDBJ whole genome shotgun (WGS) entry which is preliminary data.</text>
</comment>
<dbReference type="Pfam" id="PF17866">
    <property type="entry name" value="AAA_lid_6"/>
    <property type="match status" value="1"/>
</dbReference>
<reference evidence="6" key="1">
    <citation type="submission" date="2019-08" db="EMBL/GenBank/DDBJ databases">
        <authorList>
            <person name="Kucharzyk K."/>
            <person name="Murdoch R.W."/>
            <person name="Higgins S."/>
            <person name="Loffler F."/>
        </authorList>
    </citation>
    <scope>NUCLEOTIDE SEQUENCE</scope>
</reference>
<keyword evidence="2" id="KW-0547">Nucleotide-binding</keyword>
<gene>
    <name evidence="6" type="primary">spoVK_4</name>
    <name evidence="6" type="ORF">SDC9_174128</name>
</gene>
<dbReference type="InterPro" id="IPR027417">
    <property type="entry name" value="P-loop_NTPase"/>
</dbReference>
<dbReference type="CDD" id="cd00009">
    <property type="entry name" value="AAA"/>
    <property type="match status" value="1"/>
</dbReference>
<proteinExistence type="inferred from homology"/>
<accession>A0A645GSV8</accession>
<dbReference type="AlphaFoldDB" id="A0A645GSV8"/>
<dbReference type="PANTHER" id="PTHR43392:SF2">
    <property type="entry name" value="AAA-TYPE ATPASE FAMILY PROTEIN _ ANKYRIN REPEAT FAMILY PROTEIN"/>
    <property type="match status" value="1"/>
</dbReference>
<dbReference type="InterPro" id="IPR050773">
    <property type="entry name" value="CbxX/CfxQ_RuBisCO_ESX"/>
</dbReference>
<dbReference type="InterPro" id="IPR003959">
    <property type="entry name" value="ATPase_AAA_core"/>
</dbReference>
<comment type="similarity">
    <text evidence="1">Belongs to the CbxX/CfxQ family.</text>
</comment>
<dbReference type="EMBL" id="VSSQ01076306">
    <property type="protein sequence ID" value="MPN26703.1"/>
    <property type="molecule type" value="Genomic_DNA"/>
</dbReference>
<dbReference type="SUPFAM" id="SSF52540">
    <property type="entry name" value="P-loop containing nucleoside triphosphate hydrolases"/>
    <property type="match status" value="1"/>
</dbReference>
<dbReference type="PRINTS" id="PR00819">
    <property type="entry name" value="CBXCFQXSUPER"/>
</dbReference>
<keyword evidence="3" id="KW-0067">ATP-binding</keyword>
<dbReference type="FunFam" id="3.40.50.300:FF:000216">
    <property type="entry name" value="Type VII secretion ATPase EccA"/>
    <property type="match status" value="1"/>
</dbReference>
<evidence type="ECO:0000313" key="6">
    <source>
        <dbReference type="EMBL" id="MPN26703.1"/>
    </source>
</evidence>
<dbReference type="InterPro" id="IPR041627">
    <property type="entry name" value="AAA_lid_6"/>
</dbReference>
<evidence type="ECO:0000256" key="3">
    <source>
        <dbReference type="ARBA" id="ARBA00022840"/>
    </source>
</evidence>
<feature type="domain" description="ATPase AAA-type core" evidence="4">
    <location>
        <begin position="1"/>
        <end position="132"/>
    </location>
</feature>
<sequence length="229" mass="25458">MVFSGNPGTGKTTVARIMSRIYRSLDILSKGHLVEVDRSGLVAGYVGQTALKTQEAVQKALGGVLFIDEAYALTTRGPQDYGQEAVETLLKAMEDHRDDLIVIVAGYIELMEEFVESNPGLESRFNRFIHFPDYTVEEMMGIFRMRCDKAGYTLAPEAGDELKRILAEKSKDSIGFGNARGVRNLFEKALSRQANRLAAMGQLTREQLMEIRAEDLEDASAEPEKDTDI</sequence>